<gene>
    <name evidence="4" type="primary">LOC115874392</name>
</gene>
<dbReference type="InParanoid" id="A0A6J2X2H8"/>
<name>A0A6J2X2H8_SITOR</name>
<feature type="region of interest" description="Disordered" evidence="2">
    <location>
        <begin position="114"/>
        <end position="133"/>
    </location>
</feature>
<evidence type="ECO:0000256" key="1">
    <source>
        <dbReference type="SAM" id="Coils"/>
    </source>
</evidence>
<evidence type="ECO:0000313" key="3">
    <source>
        <dbReference type="Proteomes" id="UP000504635"/>
    </source>
</evidence>
<feature type="coiled-coil region" evidence="1">
    <location>
        <begin position="29"/>
        <end position="63"/>
    </location>
</feature>
<dbReference type="RefSeq" id="XP_030745403.1">
    <property type="nucleotide sequence ID" value="XM_030889543.1"/>
</dbReference>
<dbReference type="GeneID" id="115874392"/>
<proteinExistence type="predicted"/>
<accession>A0A6J2X2H8</accession>
<keyword evidence="3" id="KW-1185">Reference proteome</keyword>
<reference evidence="4" key="1">
    <citation type="submission" date="2025-08" db="UniProtKB">
        <authorList>
            <consortium name="RefSeq"/>
        </authorList>
    </citation>
    <scope>IDENTIFICATION</scope>
    <source>
        <tissue evidence="4">Gonads</tissue>
    </source>
</reference>
<dbReference type="Proteomes" id="UP000504635">
    <property type="component" value="Unplaced"/>
</dbReference>
<keyword evidence="1" id="KW-0175">Coiled coil</keyword>
<protein>
    <submittedName>
        <fullName evidence="4">Uncharacterized protein LOC115874392</fullName>
    </submittedName>
</protein>
<dbReference type="AlphaFoldDB" id="A0A6J2X2H8"/>
<evidence type="ECO:0000313" key="4">
    <source>
        <dbReference type="RefSeq" id="XP_030745403.1"/>
    </source>
</evidence>
<sequence>MDKRILALVEDDEKDERLFRHTVAVQKQAETLKQKIQETYNKLTVSEKNLKNMEDEVSKIRCEWIVLDNQEKQLLECVENRASEVLQKEHELKILKFQFKKYMRETVTTMQRLPREITEPKTSGEKESKLEQENEQKRRIWMLEGEINALKMYESYQSKKVQEMENIEGVLKDYTWNDDSWENIKHMFNKLA</sequence>
<organism evidence="3 4">
    <name type="scientific">Sitophilus oryzae</name>
    <name type="common">Rice weevil</name>
    <name type="synonym">Curculio oryzae</name>
    <dbReference type="NCBI Taxonomy" id="7048"/>
    <lineage>
        <taxon>Eukaryota</taxon>
        <taxon>Metazoa</taxon>
        <taxon>Ecdysozoa</taxon>
        <taxon>Arthropoda</taxon>
        <taxon>Hexapoda</taxon>
        <taxon>Insecta</taxon>
        <taxon>Pterygota</taxon>
        <taxon>Neoptera</taxon>
        <taxon>Endopterygota</taxon>
        <taxon>Coleoptera</taxon>
        <taxon>Polyphaga</taxon>
        <taxon>Cucujiformia</taxon>
        <taxon>Curculionidae</taxon>
        <taxon>Dryophthorinae</taxon>
        <taxon>Sitophilus</taxon>
    </lineage>
</organism>
<evidence type="ECO:0000256" key="2">
    <source>
        <dbReference type="SAM" id="MobiDB-lite"/>
    </source>
</evidence>
<dbReference type="OrthoDB" id="6763354at2759"/>
<dbReference type="KEGG" id="soy:115874392"/>